<reference evidence="2 3" key="1">
    <citation type="submission" date="2016-10" db="EMBL/GenBank/DDBJ databases">
        <authorList>
            <person name="de Groot N.N."/>
        </authorList>
    </citation>
    <scope>NUCLEOTIDE SEQUENCE [LARGE SCALE GENOMIC DNA]</scope>
    <source>
        <strain evidence="2 3">DSM 18180</strain>
    </source>
</reference>
<keyword evidence="1" id="KW-0732">Signal</keyword>
<organism evidence="2 3">
    <name type="scientific">Flaviramulus basaltis</name>
    <dbReference type="NCBI Taxonomy" id="369401"/>
    <lineage>
        <taxon>Bacteria</taxon>
        <taxon>Pseudomonadati</taxon>
        <taxon>Bacteroidota</taxon>
        <taxon>Flavobacteriia</taxon>
        <taxon>Flavobacteriales</taxon>
        <taxon>Flavobacteriaceae</taxon>
        <taxon>Flaviramulus</taxon>
    </lineage>
</organism>
<dbReference type="Proteomes" id="UP000182544">
    <property type="component" value="Unassembled WGS sequence"/>
</dbReference>
<dbReference type="InterPro" id="IPR032638">
    <property type="entry name" value="Porin_5"/>
</dbReference>
<dbReference type="EMBL" id="FPKV01000001">
    <property type="protein sequence ID" value="SFZ89368.1"/>
    <property type="molecule type" value="Genomic_DNA"/>
</dbReference>
<evidence type="ECO:0000313" key="2">
    <source>
        <dbReference type="EMBL" id="SFZ89368.1"/>
    </source>
</evidence>
<dbReference type="Pfam" id="PF16930">
    <property type="entry name" value="Porin_5"/>
    <property type="match status" value="2"/>
</dbReference>
<sequence length="378" mass="43649">MGKTTLIIGLLCYVLSVNAQTDTSSSKFTFTGDFRFRVEQDWDSKKTDGTFRDNRSRLRYRVRLGGSYNINQWATIGARIRTGQPDKQQDPQLTLGDGYGEFNTLPIGFEKVFFEAKHKGFLIWAGKNTFPFEKSNELFWSDNVYPEGFFLKKRFIIKSKFVNQLDLSGGHFIINTSGNSFENDSYFEGFQASFSLFDSKLKVYPSFYYFKNIPNIPDGNADFVFNYSILHLGTKLKLLSKPNVNFEADYYSNLENYDSNDNIESNFKNQKNGFVIGITFGQLKTQGDWLFKVTYTNLEQYAAVDFFAQNDWARWDYSSFDSPDGRLTNFKGIELVGGYALNQKMTLKMKWYFVDQLVPYGAFKETGSRARIDLDIKL</sequence>
<feature type="signal peptide" evidence="1">
    <location>
        <begin position="1"/>
        <end position="19"/>
    </location>
</feature>
<dbReference type="AlphaFoldDB" id="A0A1K2IAN7"/>
<evidence type="ECO:0000256" key="1">
    <source>
        <dbReference type="SAM" id="SignalP"/>
    </source>
</evidence>
<gene>
    <name evidence="2" type="ORF">SAMN05428642_101203</name>
</gene>
<proteinExistence type="predicted"/>
<evidence type="ECO:0000313" key="3">
    <source>
        <dbReference type="Proteomes" id="UP000182544"/>
    </source>
</evidence>
<accession>A0A1K2IAN7</accession>
<dbReference type="RefSeq" id="WP_072399758.1">
    <property type="nucleotide sequence ID" value="NZ_FPKV01000001.1"/>
</dbReference>
<keyword evidence="3" id="KW-1185">Reference proteome</keyword>
<name>A0A1K2IAN7_9FLAO</name>
<protein>
    <submittedName>
        <fullName evidence="2">Putative porin</fullName>
    </submittedName>
</protein>
<feature type="chain" id="PRO_5013176666" evidence="1">
    <location>
        <begin position="20"/>
        <end position="378"/>
    </location>
</feature>